<dbReference type="Proteomes" id="UP001175211">
    <property type="component" value="Unassembled WGS sequence"/>
</dbReference>
<protein>
    <submittedName>
        <fullName evidence="1">Uncharacterized protein</fullName>
    </submittedName>
</protein>
<keyword evidence="2" id="KW-1185">Reference proteome</keyword>
<proteinExistence type="predicted"/>
<gene>
    <name evidence="1" type="ORF">EV420DRAFT_1237400</name>
</gene>
<name>A0AA39JWY5_ARMTA</name>
<dbReference type="AlphaFoldDB" id="A0AA39JWY5"/>
<evidence type="ECO:0000313" key="1">
    <source>
        <dbReference type="EMBL" id="KAK0450441.1"/>
    </source>
</evidence>
<dbReference type="GeneID" id="85350148"/>
<reference evidence="1" key="1">
    <citation type="submission" date="2023-06" db="EMBL/GenBank/DDBJ databases">
        <authorList>
            <consortium name="Lawrence Berkeley National Laboratory"/>
            <person name="Ahrendt S."/>
            <person name="Sahu N."/>
            <person name="Indic B."/>
            <person name="Wong-Bajracharya J."/>
            <person name="Merenyi Z."/>
            <person name="Ke H.-M."/>
            <person name="Monk M."/>
            <person name="Kocsube S."/>
            <person name="Drula E."/>
            <person name="Lipzen A."/>
            <person name="Balint B."/>
            <person name="Henrissat B."/>
            <person name="Andreopoulos B."/>
            <person name="Martin F.M."/>
            <person name="Harder C.B."/>
            <person name="Rigling D."/>
            <person name="Ford K.L."/>
            <person name="Foster G.D."/>
            <person name="Pangilinan J."/>
            <person name="Papanicolaou A."/>
            <person name="Barry K."/>
            <person name="LaButti K."/>
            <person name="Viragh M."/>
            <person name="Koriabine M."/>
            <person name="Yan M."/>
            <person name="Riley R."/>
            <person name="Champramary S."/>
            <person name="Plett K.L."/>
            <person name="Tsai I.J."/>
            <person name="Slot J."/>
            <person name="Sipos G."/>
            <person name="Plett J."/>
            <person name="Nagy L.G."/>
            <person name="Grigoriev I.V."/>
        </authorList>
    </citation>
    <scope>NUCLEOTIDE SEQUENCE</scope>
    <source>
        <strain evidence="1">CCBAS 213</strain>
    </source>
</reference>
<evidence type="ECO:0000313" key="2">
    <source>
        <dbReference type="Proteomes" id="UP001175211"/>
    </source>
</evidence>
<dbReference type="EMBL" id="JAUEPS010000036">
    <property type="protein sequence ID" value="KAK0450441.1"/>
    <property type="molecule type" value="Genomic_DNA"/>
</dbReference>
<sequence length="62" mass="7409">KKAYRFRMFGDHSIHEERNKLHNKYAMAMDMVKMTCWMEWLEAAGSSSIWEICSFISQPFSD</sequence>
<accession>A0AA39JWY5</accession>
<organism evidence="1 2">
    <name type="scientific">Armillaria tabescens</name>
    <name type="common">Ringless honey mushroom</name>
    <name type="synonym">Agaricus tabescens</name>
    <dbReference type="NCBI Taxonomy" id="1929756"/>
    <lineage>
        <taxon>Eukaryota</taxon>
        <taxon>Fungi</taxon>
        <taxon>Dikarya</taxon>
        <taxon>Basidiomycota</taxon>
        <taxon>Agaricomycotina</taxon>
        <taxon>Agaricomycetes</taxon>
        <taxon>Agaricomycetidae</taxon>
        <taxon>Agaricales</taxon>
        <taxon>Marasmiineae</taxon>
        <taxon>Physalacriaceae</taxon>
        <taxon>Desarmillaria</taxon>
    </lineage>
</organism>
<feature type="non-terminal residue" evidence="1">
    <location>
        <position position="62"/>
    </location>
</feature>
<comment type="caution">
    <text evidence="1">The sequence shown here is derived from an EMBL/GenBank/DDBJ whole genome shotgun (WGS) entry which is preliminary data.</text>
</comment>
<dbReference type="RefSeq" id="XP_060327312.1">
    <property type="nucleotide sequence ID" value="XM_060466600.1"/>
</dbReference>
<feature type="non-terminal residue" evidence="1">
    <location>
        <position position="1"/>
    </location>
</feature>